<dbReference type="AlphaFoldDB" id="A0A6S7FCB1"/>
<reference evidence="1" key="1">
    <citation type="submission" date="2020-04" db="EMBL/GenBank/DDBJ databases">
        <authorList>
            <person name="Alioto T."/>
            <person name="Alioto T."/>
            <person name="Gomez Garrido J."/>
        </authorList>
    </citation>
    <scope>NUCLEOTIDE SEQUENCE</scope>
    <source>
        <strain evidence="1">A484AB</strain>
    </source>
</reference>
<accession>A0A6S7FCB1</accession>
<sequence length="438" mass="49687">MGNNSTSQSTIPDSLKISPYFKFLSKFFQDISTVIKDGSRIVTISKFKEAFADDNVSIVELLYKYFIVIATDHVCHEMQKVSFISGFNKLLKLEYGSQDMAAFYIEVFSDGKVELTVKDITAILCSVHSVQLKQERNHLPESDTHFEVLAKSLFCKGADLVNRNECVNQVFQLWPRLFNHVHSWILRSLSKQEGSNDIVLHKHDCTRIQLQSSSDSHGILDPIALWLLSVSIPALYLKSSRESEKKHEEYFTSELRKLYDSNEHGLSHNRFKHHCFSYRGPTLMAILLGNDVTLVLAIDVEWRESTKCFGDTATRLYQVSPQFKLLSEKNIVLFNERTRGLPVGLILGNNLSKPQVSLLDGLTSAKLGYLGGEETSVQKMQVWGCAGVKAETAQKQQQNWEKRQAEQLQKVKLPGAWDENPDKAILDMAGITTEHARR</sequence>
<protein>
    <submittedName>
        <fullName evidence="1">Uncharacterized protein</fullName>
    </submittedName>
</protein>
<dbReference type="Pfam" id="PF07534">
    <property type="entry name" value="TLD"/>
    <property type="match status" value="1"/>
</dbReference>
<keyword evidence="2" id="KW-1185">Reference proteome</keyword>
<gene>
    <name evidence="1" type="ORF">PACLA_8A040133</name>
</gene>
<dbReference type="InterPro" id="IPR006571">
    <property type="entry name" value="TLDc_dom"/>
</dbReference>
<name>A0A6S7FCB1_PARCT</name>
<evidence type="ECO:0000313" key="1">
    <source>
        <dbReference type="EMBL" id="CAB3976548.1"/>
    </source>
</evidence>
<dbReference type="SMART" id="SM00584">
    <property type="entry name" value="TLDc"/>
    <property type="match status" value="1"/>
</dbReference>
<organism evidence="1 2">
    <name type="scientific">Paramuricea clavata</name>
    <name type="common">Red gorgonian</name>
    <name type="synonym">Violescent sea-whip</name>
    <dbReference type="NCBI Taxonomy" id="317549"/>
    <lineage>
        <taxon>Eukaryota</taxon>
        <taxon>Metazoa</taxon>
        <taxon>Cnidaria</taxon>
        <taxon>Anthozoa</taxon>
        <taxon>Octocorallia</taxon>
        <taxon>Malacalcyonacea</taxon>
        <taxon>Plexauridae</taxon>
        <taxon>Paramuricea</taxon>
    </lineage>
</organism>
<dbReference type="PROSITE" id="PS51886">
    <property type="entry name" value="TLDC"/>
    <property type="match status" value="1"/>
</dbReference>
<dbReference type="EMBL" id="CACRXK020000001">
    <property type="protein sequence ID" value="CAB3976548.1"/>
    <property type="molecule type" value="Genomic_DNA"/>
</dbReference>
<dbReference type="OrthoDB" id="289228at2759"/>
<dbReference type="Proteomes" id="UP001152795">
    <property type="component" value="Unassembled WGS sequence"/>
</dbReference>
<comment type="caution">
    <text evidence="1">The sequence shown here is derived from an EMBL/GenBank/DDBJ whole genome shotgun (WGS) entry which is preliminary data.</text>
</comment>
<proteinExistence type="predicted"/>
<evidence type="ECO:0000313" key="2">
    <source>
        <dbReference type="Proteomes" id="UP001152795"/>
    </source>
</evidence>